<feature type="compositionally biased region" description="Low complexity" evidence="1">
    <location>
        <begin position="709"/>
        <end position="740"/>
    </location>
</feature>
<accession>A0AA49Q749</accession>
<feature type="region of interest" description="Disordered" evidence="1">
    <location>
        <begin position="517"/>
        <end position="561"/>
    </location>
</feature>
<feature type="compositionally biased region" description="Basic and acidic residues" evidence="1">
    <location>
        <begin position="1044"/>
        <end position="1073"/>
    </location>
</feature>
<feature type="compositionally biased region" description="Low complexity" evidence="1">
    <location>
        <begin position="887"/>
        <end position="905"/>
    </location>
</feature>
<evidence type="ECO:0000313" key="5">
    <source>
        <dbReference type="Proteomes" id="UP001229955"/>
    </source>
</evidence>
<keyword evidence="2" id="KW-0812">Transmembrane</keyword>
<feature type="compositionally biased region" description="Low complexity" evidence="1">
    <location>
        <begin position="748"/>
        <end position="780"/>
    </location>
</feature>
<feature type="region of interest" description="Disordered" evidence="1">
    <location>
        <begin position="829"/>
        <end position="908"/>
    </location>
</feature>
<feature type="compositionally biased region" description="Low complexity" evidence="1">
    <location>
        <begin position="537"/>
        <end position="550"/>
    </location>
</feature>
<gene>
    <name evidence="3" type="ORF">Strain138_001051</name>
    <name evidence="4" type="ORF">Strain318_001051</name>
</gene>
<dbReference type="AlphaFoldDB" id="A0AA49Q4E8"/>
<dbReference type="EMBL" id="CP130612">
    <property type="protein sequence ID" value="WKW11787.1"/>
    <property type="molecule type" value="Genomic_DNA"/>
</dbReference>
<sequence>MSALRVVHDEVRRLRLRAAVAGALLPVAVFVGALTTFARLLSDGAWLSLPRVLPLFAWLVAFAAAVALGRYLQRRLTARSAPMAVASAIEVEQGLRRGSLVGVLEVEGSGVFADYAIAQSDARLASEATRPAPKLRQRLQRAALLAGIAFAQVFVLATSSYATRPDGWRALLNPLDAWRGALVEPLRFADMPTRVQRGENLALEIAAPGRRDVQFRWRSRGEGWREETLPVDATGRAVATLADVSAELAVVVSDGRAGRDSALIAVVDRPFVGDVEVLARYPGYLRRGDERLGADAPIRVPAGTRLELAARASTPVATASLSVDAVDVALRVDGQRVTGSFVPQRSAQYAWRVEGATQRIEDLPPALDIEVVADSLPRVEILTPTGERMVDAQDVLALELLAQDDYGLRDVALRLQRVGEDAPFATVALDAAEDAIWSGVYTLRLAPAGLEPGQTLEVTLAARDAAPGNRLAISTPLRLRVPTANEARAAADAAADAAVAAADAAAKAQAELAERTALAARQRGDRGAESSVNDPRAAQQQPGQAQGQAPNPASDPNAPREALGYEGAERAREIAQEQQALREQVQRLEDAARNLEDRLRQAGALDTNLQRQLAEAQRMMREAMTPEMQAAMQQLESATQQLDGARTRQSLQQLAQQQQRMREQLERSAEMLRRAALEGQMQTLADRGNELAQQQRAMADSAAARPPSRDQAQQMQQQSQDLARQAQQLAERLQQAQAEAGAERMQRAADQAQQAANAMQDAAQQQQGQQGQQGQRAAQEAAERAADAMQGAARDLSQAREQQVGEWKAELTNALDRSVQEMMQLAREQDQLAQQARENNAAPGLRGQQSALQQGVQTAQERLAEESKKSALVSQRSQELMQRAEQRAAAAAREAAAGRGGQTEQAMREAADALRQAAAQLTRDRERAGSSASATGVAEMLRQMQELARQQGGLNAQMQSIMPSMQQQSGQQGQAEAARAQARQMARAQREVARQLDEISDADPTGKAQELAREARVLAAALDQGAFDPSTRTRQEQLLRRMLDAGRSLENDQRDESSRREARAARTTERVRAEGPSSGAAAERYRVPSWDELRGLSPEDRRIVIEYFRRLNAEPRP</sequence>
<protein>
    <submittedName>
        <fullName evidence="3">Uncharacterized protein</fullName>
    </submittedName>
</protein>
<keyword evidence="5" id="KW-1185">Reference proteome</keyword>
<feature type="transmembrane region" description="Helical" evidence="2">
    <location>
        <begin position="52"/>
        <end position="72"/>
    </location>
</feature>
<accession>A0AA49Q4E8</accession>
<feature type="region of interest" description="Disordered" evidence="1">
    <location>
        <begin position="691"/>
        <end position="801"/>
    </location>
</feature>
<proteinExistence type="predicted"/>
<feature type="transmembrane region" description="Helical" evidence="2">
    <location>
        <begin position="20"/>
        <end position="40"/>
    </location>
</feature>
<keyword evidence="2" id="KW-1133">Transmembrane helix</keyword>
<evidence type="ECO:0000313" key="4">
    <source>
        <dbReference type="EMBL" id="WKW14697.1"/>
    </source>
</evidence>
<organism evidence="3">
    <name type="scientific">Pseudogemmatithrix spongiicola</name>
    <dbReference type="NCBI Taxonomy" id="3062599"/>
    <lineage>
        <taxon>Bacteria</taxon>
        <taxon>Pseudomonadati</taxon>
        <taxon>Gemmatimonadota</taxon>
        <taxon>Gemmatimonadia</taxon>
        <taxon>Gemmatimonadales</taxon>
        <taxon>Gemmatimonadaceae</taxon>
        <taxon>Pseudogemmatithrix</taxon>
    </lineage>
</organism>
<keyword evidence="2" id="KW-0472">Membrane</keyword>
<feature type="compositionally biased region" description="Polar residues" evidence="1">
    <location>
        <begin position="847"/>
        <end position="860"/>
    </location>
</feature>
<dbReference type="KEGG" id="pspc:Strain318_001051"/>
<dbReference type="RefSeq" id="WP_367887475.1">
    <property type="nucleotide sequence ID" value="NZ_CP130612.1"/>
</dbReference>
<reference evidence="3" key="1">
    <citation type="submission" date="2023-07" db="EMBL/GenBank/DDBJ databases">
        <authorList>
            <person name="Haufschild T."/>
            <person name="Kallscheuer N."/>
            <person name="Hammer J."/>
            <person name="Kohn T."/>
            <person name="Kabuu M."/>
            <person name="Jogler M."/>
            <person name="Wohfarth N."/>
            <person name="Heuer A."/>
            <person name="Rohde M."/>
            <person name="van Teeseling M.C.F."/>
            <person name="Jogler C."/>
        </authorList>
    </citation>
    <scope>NUCLEOTIDE SEQUENCE</scope>
    <source>
        <strain evidence="3">Strain 138</strain>
        <strain evidence="4">Strain 318</strain>
    </source>
</reference>
<feature type="transmembrane region" description="Helical" evidence="2">
    <location>
        <begin position="142"/>
        <end position="162"/>
    </location>
</feature>
<feature type="region of interest" description="Disordered" evidence="1">
    <location>
        <begin position="640"/>
        <end position="667"/>
    </location>
</feature>
<evidence type="ECO:0000313" key="3">
    <source>
        <dbReference type="EMBL" id="WKW11787.1"/>
    </source>
</evidence>
<name>A0AA49Q4E8_9BACT</name>
<evidence type="ECO:0000256" key="2">
    <source>
        <dbReference type="SAM" id="Phobius"/>
    </source>
</evidence>
<feature type="compositionally biased region" description="Low complexity" evidence="1">
    <location>
        <begin position="647"/>
        <end position="659"/>
    </location>
</feature>
<evidence type="ECO:0000256" key="1">
    <source>
        <dbReference type="SAM" id="MobiDB-lite"/>
    </source>
</evidence>
<feature type="region of interest" description="Disordered" evidence="1">
    <location>
        <begin position="1044"/>
        <end position="1091"/>
    </location>
</feature>
<dbReference type="EMBL" id="CP130613">
    <property type="protein sequence ID" value="WKW14697.1"/>
    <property type="molecule type" value="Genomic_DNA"/>
</dbReference>
<dbReference type="Proteomes" id="UP001229955">
    <property type="component" value="Chromosome"/>
</dbReference>